<dbReference type="SUPFAM" id="SSF46689">
    <property type="entry name" value="Homeodomain-like"/>
    <property type="match status" value="1"/>
</dbReference>
<dbReference type="InterPro" id="IPR022228">
    <property type="entry name" value="DUF3755"/>
</dbReference>
<feature type="domain" description="Myb-like" evidence="2">
    <location>
        <begin position="48"/>
        <end position="101"/>
    </location>
</feature>
<dbReference type="InParanoid" id="B9T6G9"/>
<feature type="region of interest" description="Disordered" evidence="1">
    <location>
        <begin position="1"/>
        <end position="48"/>
    </location>
</feature>
<organism evidence="3 4">
    <name type="scientific">Ricinus communis</name>
    <name type="common">Castor bean</name>
    <dbReference type="NCBI Taxonomy" id="3988"/>
    <lineage>
        <taxon>Eukaryota</taxon>
        <taxon>Viridiplantae</taxon>
        <taxon>Streptophyta</taxon>
        <taxon>Embryophyta</taxon>
        <taxon>Tracheophyta</taxon>
        <taxon>Spermatophyta</taxon>
        <taxon>Magnoliopsida</taxon>
        <taxon>eudicotyledons</taxon>
        <taxon>Gunneridae</taxon>
        <taxon>Pentapetalae</taxon>
        <taxon>rosids</taxon>
        <taxon>fabids</taxon>
        <taxon>Malpighiales</taxon>
        <taxon>Euphorbiaceae</taxon>
        <taxon>Acalyphoideae</taxon>
        <taxon>Acalypheae</taxon>
        <taxon>Ricinus</taxon>
    </lineage>
</organism>
<evidence type="ECO:0000313" key="4">
    <source>
        <dbReference type="Proteomes" id="UP000008311"/>
    </source>
</evidence>
<gene>
    <name evidence="3" type="ORF">RCOM_1205330</name>
</gene>
<dbReference type="CDD" id="cd00167">
    <property type="entry name" value="SANT"/>
    <property type="match status" value="1"/>
</dbReference>
<dbReference type="SMART" id="SM00717">
    <property type="entry name" value="SANT"/>
    <property type="match status" value="1"/>
</dbReference>
<dbReference type="EMBL" id="EQ974609">
    <property type="protein sequence ID" value="EEF28540.1"/>
    <property type="molecule type" value="Genomic_DNA"/>
</dbReference>
<dbReference type="Pfam" id="PF12579">
    <property type="entry name" value="DUF3755"/>
    <property type="match status" value="1"/>
</dbReference>
<dbReference type="InterPro" id="IPR001005">
    <property type="entry name" value="SANT/Myb"/>
</dbReference>
<proteinExistence type="predicted"/>
<dbReference type="PANTHER" id="PTHR14000">
    <property type="entry name" value="FINGER CCCH DOMAIN PROTEIN, PUTATIVE (DUF3755)-RELATED"/>
    <property type="match status" value="1"/>
</dbReference>
<keyword evidence="4" id="KW-1185">Reference proteome</keyword>
<dbReference type="PANTHER" id="PTHR14000:SF45">
    <property type="entry name" value="FINGER CCCH DOMAIN PROTEIN, PUTATIVE (DUF3755)-RELATED"/>
    <property type="match status" value="1"/>
</dbReference>
<reference evidence="4" key="1">
    <citation type="journal article" date="2010" name="Nat. Biotechnol.">
        <title>Draft genome sequence of the oilseed species Ricinus communis.</title>
        <authorList>
            <person name="Chan A.P."/>
            <person name="Crabtree J."/>
            <person name="Zhao Q."/>
            <person name="Lorenzi H."/>
            <person name="Orvis J."/>
            <person name="Puiu D."/>
            <person name="Melake-Berhan A."/>
            <person name="Jones K.M."/>
            <person name="Redman J."/>
            <person name="Chen G."/>
            <person name="Cahoon E.B."/>
            <person name="Gedil M."/>
            <person name="Stanke M."/>
            <person name="Haas B.J."/>
            <person name="Wortman J.R."/>
            <person name="Fraser-Liggett C.M."/>
            <person name="Ravel J."/>
            <person name="Rabinowicz P.D."/>
        </authorList>
    </citation>
    <scope>NUCLEOTIDE SEQUENCE [LARGE SCALE GENOMIC DNA]</scope>
    <source>
        <strain evidence="4">cv. Hale</strain>
    </source>
</reference>
<accession>B9T6G9</accession>
<protein>
    <recommendedName>
        <fullName evidence="2">Myb-like domain-containing protein</fullName>
    </recommendedName>
</protein>
<sequence>MANPSGVHHQQEGNHASSSFNGGNIPTNGHGNSGPETSGTNLKHNPGISTDWTLEEQAILEDALNQYAAESSVIRYAKIAVQLQNKTVRDVALRCRWMTKKEYSKRRKEDSLARKSKDKKERVTDPSVKASRFMARSNVHPYATSMIPMEYDDGMAYNGIDGVTGELLDQNAKALDHISANLSTMQLQENISLLCQTRDNILKIMNDIKWTSDMLVMCVQMPSSCILHVILKELLLNRRLVRLYTY</sequence>
<dbReference type="Proteomes" id="UP000008311">
    <property type="component" value="Unassembled WGS sequence"/>
</dbReference>
<dbReference type="Gene3D" id="1.10.10.60">
    <property type="entry name" value="Homeodomain-like"/>
    <property type="match status" value="1"/>
</dbReference>
<feature type="compositionally biased region" description="Basic and acidic residues" evidence="1">
    <location>
        <begin position="104"/>
        <end position="124"/>
    </location>
</feature>
<feature type="region of interest" description="Disordered" evidence="1">
    <location>
        <begin position="104"/>
        <end position="127"/>
    </location>
</feature>
<dbReference type="AlphaFoldDB" id="B9T6G9"/>
<evidence type="ECO:0000313" key="3">
    <source>
        <dbReference type="EMBL" id="EEF28540.1"/>
    </source>
</evidence>
<feature type="compositionally biased region" description="Polar residues" evidence="1">
    <location>
        <begin position="13"/>
        <end position="48"/>
    </location>
</feature>
<dbReference type="eggNOG" id="ENOG502QSDG">
    <property type="taxonomic scope" value="Eukaryota"/>
</dbReference>
<evidence type="ECO:0000259" key="2">
    <source>
        <dbReference type="SMART" id="SM00717"/>
    </source>
</evidence>
<name>B9T6G9_RICCO</name>
<evidence type="ECO:0000256" key="1">
    <source>
        <dbReference type="SAM" id="MobiDB-lite"/>
    </source>
</evidence>
<dbReference type="InterPro" id="IPR009057">
    <property type="entry name" value="Homeodomain-like_sf"/>
</dbReference>